<dbReference type="InterPro" id="IPR007484">
    <property type="entry name" value="Peptidase_M28"/>
</dbReference>
<dbReference type="EMBL" id="WBKO01000001">
    <property type="protein sequence ID" value="MDV2480864.1"/>
    <property type="molecule type" value="Genomic_DNA"/>
</dbReference>
<dbReference type="RefSeq" id="WP_317063842.1">
    <property type="nucleotide sequence ID" value="NZ_WBKO01000001.1"/>
</dbReference>
<dbReference type="PANTHER" id="PTHR12147">
    <property type="entry name" value="METALLOPEPTIDASE M28 FAMILY MEMBER"/>
    <property type="match status" value="1"/>
</dbReference>
<reference evidence="2 3" key="1">
    <citation type="submission" date="2019-10" db="EMBL/GenBank/DDBJ databases">
        <title>Isolation and characterization of Methanoculleus sp. Wushi-C6 from a hot spring well.</title>
        <authorList>
            <person name="Chen S.-C."/>
            <person name="Lan Z.-H."/>
            <person name="You Y.-T."/>
            <person name="Lai M.-C."/>
        </authorList>
    </citation>
    <scope>NUCLEOTIDE SEQUENCE [LARGE SCALE GENOMIC DNA]</scope>
    <source>
        <strain evidence="2 3">Wushi-C6</strain>
    </source>
</reference>
<organism evidence="2 3">
    <name type="scientific">Methanoculleus caldifontis</name>
    <dbReference type="NCBI Taxonomy" id="2651577"/>
    <lineage>
        <taxon>Archaea</taxon>
        <taxon>Methanobacteriati</taxon>
        <taxon>Methanobacteriota</taxon>
        <taxon>Stenosarchaea group</taxon>
        <taxon>Methanomicrobia</taxon>
        <taxon>Methanomicrobiales</taxon>
        <taxon>Methanomicrobiaceae</taxon>
        <taxon>Methanoculleus</taxon>
    </lineage>
</organism>
<comment type="caution">
    <text evidence="2">The sequence shown here is derived from an EMBL/GenBank/DDBJ whole genome shotgun (WGS) entry which is preliminary data.</text>
</comment>
<dbReference type="InterPro" id="IPR045175">
    <property type="entry name" value="M28_fam"/>
</dbReference>
<feature type="domain" description="Peptidase M28" evidence="1">
    <location>
        <begin position="100"/>
        <end position="288"/>
    </location>
</feature>
<keyword evidence="3" id="KW-1185">Reference proteome</keyword>
<dbReference type="SUPFAM" id="SSF53187">
    <property type="entry name" value="Zn-dependent exopeptidases"/>
    <property type="match status" value="1"/>
</dbReference>
<sequence>MSSRYDGRLLLLVAVGVAAFLATAATAADVPEEPAYDPEIAAMLEEIDGTELYRTTRDLQNFPTRAFGTDGNREAGGYLYRRLAEIPGLSVEFQGGDLRNVVATLPGSGNASDGVVVVGAHYDSTSSDPARAPGAADNGCGVAIVLELARVMSERSFDRTVEFAFWNAEEIGLVGSRRYVGAAADRESEILLYLNYDSACGEPGGPPVANVLYNKEAHEAAVLAAHHNTIYGINLTLTRKPGSHVSDHTPFWAAGYPAMMTHAPPQQSAHTPDDTIDRISFPYAVKNARLGLSVLAKAADAEGGIATRWTVLHTAPDWSRLFTIAGCDYPGTLAAGSPRLLQGPGLLMLPGVAVSTPPGSAAGVSYY</sequence>
<name>A0ABU3WYJ3_9EURY</name>
<gene>
    <name evidence="2" type="ORF">F8E02_02350</name>
</gene>
<evidence type="ECO:0000259" key="1">
    <source>
        <dbReference type="Pfam" id="PF04389"/>
    </source>
</evidence>
<dbReference type="Pfam" id="PF04389">
    <property type="entry name" value="Peptidase_M28"/>
    <property type="match status" value="1"/>
</dbReference>
<accession>A0ABU3WYJ3</accession>
<protein>
    <submittedName>
        <fullName evidence="2">Zn-dependent exopeptidase M28</fullName>
    </submittedName>
</protein>
<dbReference type="Gene3D" id="3.40.630.10">
    <property type="entry name" value="Zn peptidases"/>
    <property type="match status" value="1"/>
</dbReference>
<proteinExistence type="predicted"/>
<evidence type="ECO:0000313" key="3">
    <source>
        <dbReference type="Proteomes" id="UP001281203"/>
    </source>
</evidence>
<dbReference type="Proteomes" id="UP001281203">
    <property type="component" value="Unassembled WGS sequence"/>
</dbReference>
<evidence type="ECO:0000313" key="2">
    <source>
        <dbReference type="EMBL" id="MDV2480864.1"/>
    </source>
</evidence>
<dbReference type="PANTHER" id="PTHR12147:SF26">
    <property type="entry name" value="PEPTIDASE M28 DOMAIN-CONTAINING PROTEIN"/>
    <property type="match status" value="1"/>
</dbReference>